<dbReference type="GO" id="GO:0005737">
    <property type="term" value="C:cytoplasm"/>
    <property type="evidence" value="ECO:0007669"/>
    <property type="project" value="TreeGrafter"/>
</dbReference>
<dbReference type="AlphaFoldDB" id="A0A813V4Z0"/>
<evidence type="ECO:0000256" key="3">
    <source>
        <dbReference type="PROSITE-ProRule" id="PRU00117"/>
    </source>
</evidence>
<dbReference type="Pfam" id="PF00013">
    <property type="entry name" value="KH_1"/>
    <property type="match status" value="1"/>
</dbReference>
<sequence length="537" mass="60487">MFDTCSIFDNDCCTCCFMLPSMRTTNMERATLKIEIPFTDHAHCIGRQGNQIQSIMSATDTHIHFPDGNREPNGTKSNQVSITGTVSSIEEARKRIREILPMSLKFLIPPTELINIINDDYPLFKNVRTRFGVIVLPRPYAKTGDVYCIVRGLINQPGLAEATEYLIQAFYGFEAPLIKVTCQTEVSEQYHVYLQTRQQSKDMCIAAIEQYTHTTIQFPTMINSNLSQDNTNNYGRRTSVIISGSPTQLCLPVILNFEIPIDKEPTRAQTAHIKDKLNVTTTVRTRKDKIGKLVTVQSQEYNCDQLFRARAIILGLSESTNNHILPINTNALFDLNQTSTFLSDLSCELPTASSSLFLTSSSAATTTTNHMTDSILIPIEPCYIPPTQQIDTVLVPIVETSTAKKPSPIGHERSSSRNLDQESIIWPTNNDRIPSLFVFDSSTQQTLKPTDINNLESIDNTLAFPIQDNCSTKLLTLLRSLNLEKYWSTFERNEIDYCTFLSMTDHDLTQIGIEAFGARRRMQQAIADHALANINRY</sequence>
<gene>
    <name evidence="5" type="ORF">JXQ802_LOCUS5779</name>
</gene>
<dbReference type="Proteomes" id="UP000663870">
    <property type="component" value="Unassembled WGS sequence"/>
</dbReference>
<evidence type="ECO:0000256" key="2">
    <source>
        <dbReference type="ARBA" id="ARBA00022737"/>
    </source>
</evidence>
<evidence type="ECO:0000313" key="6">
    <source>
        <dbReference type="Proteomes" id="UP000663870"/>
    </source>
</evidence>
<dbReference type="PANTHER" id="PTHR10627:SF69">
    <property type="entry name" value="PROTEIN BICAUDAL C"/>
    <property type="match status" value="1"/>
</dbReference>
<dbReference type="InterPro" id="IPR004087">
    <property type="entry name" value="KH_dom"/>
</dbReference>
<protein>
    <recommendedName>
        <fullName evidence="4">SAM domain-containing protein</fullName>
    </recommendedName>
</protein>
<keyword evidence="6" id="KW-1185">Reference proteome</keyword>
<accession>A0A813V4Z0</accession>
<dbReference type="Gene3D" id="3.30.310.270">
    <property type="match status" value="2"/>
</dbReference>
<comment type="caution">
    <text evidence="5">The sequence shown here is derived from an EMBL/GenBank/DDBJ whole genome shotgun (WGS) entry which is preliminary data.</text>
</comment>
<organism evidence="5 6">
    <name type="scientific">Rotaria sordida</name>
    <dbReference type="NCBI Taxonomy" id="392033"/>
    <lineage>
        <taxon>Eukaryota</taxon>
        <taxon>Metazoa</taxon>
        <taxon>Spiralia</taxon>
        <taxon>Gnathifera</taxon>
        <taxon>Rotifera</taxon>
        <taxon>Eurotatoria</taxon>
        <taxon>Bdelloidea</taxon>
        <taxon>Philodinida</taxon>
        <taxon>Philodinidae</taxon>
        <taxon>Rotaria</taxon>
    </lineage>
</organism>
<name>A0A813V4Z0_9BILA</name>
<dbReference type="SUPFAM" id="SSF47769">
    <property type="entry name" value="SAM/Pointed domain"/>
    <property type="match status" value="1"/>
</dbReference>
<comment type="similarity">
    <text evidence="1">Belongs to the BicC family.</text>
</comment>
<dbReference type="SMART" id="SM00454">
    <property type="entry name" value="SAM"/>
    <property type="match status" value="1"/>
</dbReference>
<evidence type="ECO:0000256" key="1">
    <source>
        <dbReference type="ARBA" id="ARBA00007662"/>
    </source>
</evidence>
<dbReference type="Pfam" id="PF00536">
    <property type="entry name" value="SAM_1"/>
    <property type="match status" value="1"/>
</dbReference>
<keyword evidence="2" id="KW-0677">Repeat</keyword>
<dbReference type="EMBL" id="CAJNOL010000087">
    <property type="protein sequence ID" value="CAF0832744.1"/>
    <property type="molecule type" value="Genomic_DNA"/>
</dbReference>
<dbReference type="Gene3D" id="1.10.150.50">
    <property type="entry name" value="Transcription Factor, Ets-1"/>
    <property type="match status" value="1"/>
</dbReference>
<dbReference type="PROSITE" id="PS50105">
    <property type="entry name" value="SAM_DOMAIN"/>
    <property type="match status" value="1"/>
</dbReference>
<dbReference type="InterPro" id="IPR013761">
    <property type="entry name" value="SAM/pointed_sf"/>
</dbReference>
<dbReference type="InterPro" id="IPR004088">
    <property type="entry name" value="KH_dom_type_1"/>
</dbReference>
<reference evidence="5" key="1">
    <citation type="submission" date="2021-02" db="EMBL/GenBank/DDBJ databases">
        <authorList>
            <person name="Nowell W R."/>
        </authorList>
    </citation>
    <scope>NUCLEOTIDE SEQUENCE</scope>
</reference>
<keyword evidence="3" id="KW-0694">RNA-binding</keyword>
<dbReference type="PANTHER" id="PTHR10627">
    <property type="entry name" value="SCP160"/>
    <property type="match status" value="1"/>
</dbReference>
<dbReference type="PROSITE" id="PS50084">
    <property type="entry name" value="KH_TYPE_1"/>
    <property type="match status" value="1"/>
</dbReference>
<dbReference type="InterPro" id="IPR054727">
    <property type="entry name" value="BICC1_KH"/>
</dbReference>
<evidence type="ECO:0000313" key="5">
    <source>
        <dbReference type="EMBL" id="CAF0832744.1"/>
    </source>
</evidence>
<dbReference type="InterPro" id="IPR036612">
    <property type="entry name" value="KH_dom_type_1_sf"/>
</dbReference>
<proteinExistence type="inferred from homology"/>
<dbReference type="GO" id="GO:0003723">
    <property type="term" value="F:RNA binding"/>
    <property type="evidence" value="ECO:0007669"/>
    <property type="project" value="UniProtKB-UniRule"/>
</dbReference>
<dbReference type="InterPro" id="IPR001660">
    <property type="entry name" value="SAM"/>
</dbReference>
<evidence type="ECO:0000259" key="4">
    <source>
        <dbReference type="PROSITE" id="PS50105"/>
    </source>
</evidence>
<feature type="domain" description="SAM" evidence="4">
    <location>
        <begin position="478"/>
        <end position="526"/>
    </location>
</feature>
<dbReference type="SUPFAM" id="SSF54791">
    <property type="entry name" value="Eukaryotic type KH-domain (KH-domain type I)"/>
    <property type="match status" value="1"/>
</dbReference>
<dbReference type="SMART" id="SM00322">
    <property type="entry name" value="KH"/>
    <property type="match status" value="1"/>
</dbReference>
<dbReference type="Pfam" id="PF22985">
    <property type="entry name" value="KH_BICC1"/>
    <property type="match status" value="1"/>
</dbReference>